<keyword evidence="2" id="KW-1185">Reference proteome</keyword>
<sequence length="210" mass="23505">MAEMEMLPCERFPRWEQRWAAVLGASRVLRACCGAGVLALAGACALALMGRWDGAVCCGVALYAVVMAGLEVGFPMEGPPERRLGGRGHAVLFREVAARLERREVRPWDGVARRVNGCMYREGVLPSDKFGFWDGASCRGYFERLLRQAGRDGGECASPPAWLLSLWRSVPFLRDICEAETTEERLLRKAVAQHGFARAREAYLEWRRKE</sequence>
<proteinExistence type="predicted"/>
<dbReference type="InterPro" id="IPR001142">
    <property type="entry name" value="DUP/COS"/>
</dbReference>
<accession>A0AAV5RY60</accession>
<protein>
    <submittedName>
        <fullName evidence="1">Uncharacterized protein</fullName>
    </submittedName>
</protein>
<reference evidence="1 2" key="1">
    <citation type="journal article" date="2023" name="Elife">
        <title>Identification of key yeast species and microbe-microbe interactions impacting larval growth of Drosophila in the wild.</title>
        <authorList>
            <person name="Mure A."/>
            <person name="Sugiura Y."/>
            <person name="Maeda R."/>
            <person name="Honda K."/>
            <person name="Sakurai N."/>
            <person name="Takahashi Y."/>
            <person name="Watada M."/>
            <person name="Katoh T."/>
            <person name="Gotoh A."/>
            <person name="Gotoh Y."/>
            <person name="Taniguchi I."/>
            <person name="Nakamura K."/>
            <person name="Hayashi T."/>
            <person name="Katayama T."/>
            <person name="Uemura T."/>
            <person name="Hattori Y."/>
        </authorList>
    </citation>
    <scope>NUCLEOTIDE SEQUENCE [LARGE SCALE GENOMIC DNA]</scope>
    <source>
        <strain evidence="1 2">KH-74</strain>
    </source>
</reference>
<dbReference type="Proteomes" id="UP001377567">
    <property type="component" value="Unassembled WGS sequence"/>
</dbReference>
<dbReference type="EMBL" id="BTGD01000008">
    <property type="protein sequence ID" value="GMM56373.1"/>
    <property type="molecule type" value="Genomic_DNA"/>
</dbReference>
<comment type="caution">
    <text evidence="1">The sequence shown here is derived from an EMBL/GenBank/DDBJ whole genome shotgun (WGS) entry which is preliminary data.</text>
</comment>
<evidence type="ECO:0000313" key="1">
    <source>
        <dbReference type="EMBL" id="GMM56373.1"/>
    </source>
</evidence>
<dbReference type="AlphaFoldDB" id="A0AAV5RY60"/>
<evidence type="ECO:0000313" key="2">
    <source>
        <dbReference type="Proteomes" id="UP001377567"/>
    </source>
</evidence>
<name>A0AAV5RY60_MAUHU</name>
<organism evidence="1 2">
    <name type="scientific">Maudiozyma humilis</name>
    <name type="common">Sour dough yeast</name>
    <name type="synonym">Kazachstania humilis</name>
    <dbReference type="NCBI Taxonomy" id="51915"/>
    <lineage>
        <taxon>Eukaryota</taxon>
        <taxon>Fungi</taxon>
        <taxon>Dikarya</taxon>
        <taxon>Ascomycota</taxon>
        <taxon>Saccharomycotina</taxon>
        <taxon>Saccharomycetes</taxon>
        <taxon>Saccharomycetales</taxon>
        <taxon>Saccharomycetaceae</taxon>
        <taxon>Maudiozyma</taxon>
    </lineage>
</organism>
<gene>
    <name evidence="1" type="ORF">DAKH74_029890</name>
</gene>
<dbReference type="Pfam" id="PF00674">
    <property type="entry name" value="DUP"/>
    <property type="match status" value="1"/>
</dbReference>